<keyword evidence="4" id="KW-1185">Reference proteome</keyword>
<evidence type="ECO:0000313" key="3">
    <source>
        <dbReference type="EMBL" id="QLH77253.1"/>
    </source>
</evidence>
<dbReference type="CDD" id="cd00090">
    <property type="entry name" value="HTH_ARSR"/>
    <property type="match status" value="1"/>
</dbReference>
<dbReference type="InterPro" id="IPR036388">
    <property type="entry name" value="WH-like_DNA-bd_sf"/>
</dbReference>
<dbReference type="InterPro" id="IPR001845">
    <property type="entry name" value="HTH_ArsR_DNA-bd_dom"/>
</dbReference>
<evidence type="ECO:0000313" key="4">
    <source>
        <dbReference type="Proteomes" id="UP000509667"/>
    </source>
</evidence>
<dbReference type="SMART" id="SM00418">
    <property type="entry name" value="HTH_ARSR"/>
    <property type="match status" value="1"/>
</dbReference>
<protein>
    <submittedName>
        <fullName evidence="3">Helix-turn-helix transcriptional regulator</fullName>
    </submittedName>
</protein>
<organism evidence="3 4">
    <name type="scientific">Halosimplex rubrum</name>
    <dbReference type="NCBI Taxonomy" id="869889"/>
    <lineage>
        <taxon>Archaea</taxon>
        <taxon>Methanobacteriati</taxon>
        <taxon>Methanobacteriota</taxon>
        <taxon>Stenosarchaea group</taxon>
        <taxon>Halobacteria</taxon>
        <taxon>Halobacteriales</taxon>
        <taxon>Haloarculaceae</taxon>
        <taxon>Halosimplex</taxon>
    </lineage>
</organism>
<evidence type="ECO:0000259" key="2">
    <source>
        <dbReference type="SMART" id="SM00418"/>
    </source>
</evidence>
<name>A0A7D5T527_9EURY</name>
<accession>A0A7D5T527</accession>
<dbReference type="Gene3D" id="1.10.10.10">
    <property type="entry name" value="Winged helix-like DNA-binding domain superfamily/Winged helix DNA-binding domain"/>
    <property type="match status" value="1"/>
</dbReference>
<feature type="domain" description="HTH arsR-type" evidence="2">
    <location>
        <begin position="30"/>
        <end position="116"/>
    </location>
</feature>
<dbReference type="SUPFAM" id="SSF46785">
    <property type="entry name" value="Winged helix' DNA-binding domain"/>
    <property type="match status" value="1"/>
</dbReference>
<feature type="compositionally biased region" description="Basic and acidic residues" evidence="1">
    <location>
        <begin position="7"/>
        <end position="16"/>
    </location>
</feature>
<dbReference type="Pfam" id="PF12840">
    <property type="entry name" value="HTH_20"/>
    <property type="match status" value="1"/>
</dbReference>
<dbReference type="EMBL" id="CP058910">
    <property type="protein sequence ID" value="QLH77253.1"/>
    <property type="molecule type" value="Genomic_DNA"/>
</dbReference>
<reference evidence="3 4" key="1">
    <citation type="submission" date="2020-07" db="EMBL/GenBank/DDBJ databases">
        <title>Halosimplex pelagicum sp. nov. and Halosimplex rubrum sp. nov., isolated from salted brown alga Laminaria, and emended description of the genus Halosimplex.</title>
        <authorList>
            <person name="Cui H."/>
        </authorList>
    </citation>
    <scope>NUCLEOTIDE SEQUENCE [LARGE SCALE GENOMIC DNA]</scope>
    <source>
        <strain evidence="3 4">R27</strain>
    </source>
</reference>
<gene>
    <name evidence="3" type="ORF">HZS55_08095</name>
</gene>
<dbReference type="GeneID" id="56077816"/>
<feature type="region of interest" description="Disordered" evidence="1">
    <location>
        <begin position="1"/>
        <end position="20"/>
    </location>
</feature>
<dbReference type="GO" id="GO:0003700">
    <property type="term" value="F:DNA-binding transcription factor activity"/>
    <property type="evidence" value="ECO:0007669"/>
    <property type="project" value="InterPro"/>
</dbReference>
<dbReference type="AlphaFoldDB" id="A0A7D5T527"/>
<dbReference type="OrthoDB" id="11368at2157"/>
<dbReference type="InterPro" id="IPR011991">
    <property type="entry name" value="ArsR-like_HTH"/>
</dbReference>
<dbReference type="RefSeq" id="WP_179911182.1">
    <property type="nucleotide sequence ID" value="NZ_CP058910.1"/>
</dbReference>
<dbReference type="Proteomes" id="UP000509667">
    <property type="component" value="Chromosome"/>
</dbReference>
<dbReference type="KEGG" id="hrr:HZS55_08095"/>
<sequence length="136" mass="14731">MSALLPREPRIERPDGEPEVVGLDDIESDAVFSVLSAELARSILSELYREPATQSELADRVDTSIQNADYHLDNLVDAGLATVVDQWYSEKGTEMDVYAPDGDPLVLVAGGEGLLDDARRAVADADEVETTGDRRG</sequence>
<evidence type="ECO:0000256" key="1">
    <source>
        <dbReference type="SAM" id="MobiDB-lite"/>
    </source>
</evidence>
<proteinExistence type="predicted"/>
<dbReference type="InterPro" id="IPR036390">
    <property type="entry name" value="WH_DNA-bd_sf"/>
</dbReference>